<keyword evidence="2" id="KW-1185">Reference proteome</keyword>
<protein>
    <submittedName>
        <fullName evidence="1">CLUMA_CG001518, isoform A</fullName>
    </submittedName>
</protein>
<dbReference type="AlphaFoldDB" id="A0A1J1HI57"/>
<proteinExistence type="predicted"/>
<sequence length="66" mass="7255">MIRTLLGRRKKPLALSNSNQSRSTTEYLSTLPSATAADTSSCIMNVIICCFYQIHKPFKSISLSCG</sequence>
<reference evidence="1 2" key="1">
    <citation type="submission" date="2015-04" db="EMBL/GenBank/DDBJ databases">
        <authorList>
            <person name="Syromyatnikov M.Y."/>
            <person name="Popov V.N."/>
        </authorList>
    </citation>
    <scope>NUCLEOTIDE SEQUENCE [LARGE SCALE GENOMIC DNA]</scope>
</reference>
<gene>
    <name evidence="1" type="ORF">CLUMA_CG001518</name>
</gene>
<dbReference type="EMBL" id="CVRI01000004">
    <property type="protein sequence ID" value="CRK87728.1"/>
    <property type="molecule type" value="Genomic_DNA"/>
</dbReference>
<evidence type="ECO:0000313" key="2">
    <source>
        <dbReference type="Proteomes" id="UP000183832"/>
    </source>
</evidence>
<organism evidence="1 2">
    <name type="scientific">Clunio marinus</name>
    <dbReference type="NCBI Taxonomy" id="568069"/>
    <lineage>
        <taxon>Eukaryota</taxon>
        <taxon>Metazoa</taxon>
        <taxon>Ecdysozoa</taxon>
        <taxon>Arthropoda</taxon>
        <taxon>Hexapoda</taxon>
        <taxon>Insecta</taxon>
        <taxon>Pterygota</taxon>
        <taxon>Neoptera</taxon>
        <taxon>Endopterygota</taxon>
        <taxon>Diptera</taxon>
        <taxon>Nematocera</taxon>
        <taxon>Chironomoidea</taxon>
        <taxon>Chironomidae</taxon>
        <taxon>Clunio</taxon>
    </lineage>
</organism>
<evidence type="ECO:0000313" key="1">
    <source>
        <dbReference type="EMBL" id="CRK87728.1"/>
    </source>
</evidence>
<accession>A0A1J1HI57</accession>
<name>A0A1J1HI57_9DIPT</name>
<dbReference type="Proteomes" id="UP000183832">
    <property type="component" value="Unassembled WGS sequence"/>
</dbReference>